<reference evidence="9" key="2">
    <citation type="submission" date="2020-05" db="UniProtKB">
        <authorList>
            <consortium name="EnsemblMetazoa"/>
        </authorList>
    </citation>
    <scope>IDENTIFICATION</scope>
</reference>
<evidence type="ECO:0000259" key="7">
    <source>
        <dbReference type="PROSITE" id="PS50157"/>
    </source>
</evidence>
<keyword evidence="3 5" id="KW-0863">Zinc-finger</keyword>
<feature type="compositionally biased region" description="Acidic residues" evidence="6">
    <location>
        <begin position="458"/>
        <end position="468"/>
    </location>
</feature>
<feature type="compositionally biased region" description="Polar residues" evidence="6">
    <location>
        <begin position="87"/>
        <end position="100"/>
    </location>
</feature>
<organism evidence="8">
    <name type="scientific">Anopheles sinensis</name>
    <name type="common">Mosquito</name>
    <dbReference type="NCBI Taxonomy" id="74873"/>
    <lineage>
        <taxon>Eukaryota</taxon>
        <taxon>Metazoa</taxon>
        <taxon>Ecdysozoa</taxon>
        <taxon>Arthropoda</taxon>
        <taxon>Hexapoda</taxon>
        <taxon>Insecta</taxon>
        <taxon>Pterygota</taxon>
        <taxon>Neoptera</taxon>
        <taxon>Endopterygota</taxon>
        <taxon>Diptera</taxon>
        <taxon>Nematocera</taxon>
        <taxon>Culicoidea</taxon>
        <taxon>Culicidae</taxon>
        <taxon>Anophelinae</taxon>
        <taxon>Anopheles</taxon>
    </lineage>
</organism>
<evidence type="ECO:0000313" key="8">
    <source>
        <dbReference type="EMBL" id="KFB45107.1"/>
    </source>
</evidence>
<gene>
    <name evidence="8" type="ORF">ZHAS_00013027</name>
</gene>
<feature type="domain" description="C2H2-type" evidence="7">
    <location>
        <begin position="572"/>
        <end position="599"/>
    </location>
</feature>
<feature type="compositionally biased region" description="Basic and acidic residues" evidence="6">
    <location>
        <begin position="420"/>
        <end position="432"/>
    </location>
</feature>
<dbReference type="SUPFAM" id="SSF57667">
    <property type="entry name" value="beta-beta-alpha zinc fingers"/>
    <property type="match status" value="3"/>
</dbReference>
<sequence length="662" mass="73325">MTAIYILIVRLEDWFAFREQCLGSDEYLRVALAHIYADVQAPVQPPPTTSHTGALNNGVSYTQQHRPQTNESSSRPSPAPPTSVSPTDGTPSSAPRSSSLAKRRRSIFEWSVDDGKGQATGQKVIVELLDDGVVPSTGESVSPPKRNDHQQSYEPILPSERPNGGETPGVGAVLPEDASGLLEQATWSKEYCARVNSLMVLVTGTRPYKCKICRKLFKARSNLRRHIKVNHADEVFEGESPPPECYDFGHIDRAGGAAFWKPPPQLPGAPDSFPSVQQQLLQQQHQQQQRPVQNVVHHSTPDGGPVKKKRRSANDPPITGPYHCQICPRSFKMPAHLAVHMKTHQRVEAPVVPSAIELQVQQQLLQRQSRTRTNIEPTDIIQLSDDDDDDNEEEQRKQQQQQDVSRQSDELDDGFDEEEGSLKEGASSDRSGEQQLQPDPASMANVELGPIKTQPIEKEEEDDDDDVVIQDVKPAPQPPPPPTEVQVKPKRIPAPGTIPPGPLSMKQRYRASMENGGALASRTQSPLETKPKPFQFIVARPKHSPVPSTSTPPPSPVASESQSSPPVTTTLHRCHFCQQTFSRDDLLREHQKTHQRDAPMPFRCRWCQKGFRYRQNYTLHVEKQTCRLLNGEAGGGASIKPPSSMMARPIAVANKPRGAAAW</sequence>
<dbReference type="InterPro" id="IPR013087">
    <property type="entry name" value="Znf_C2H2_type"/>
</dbReference>
<name>A0A084W4G3_ANOSI</name>
<feature type="compositionally biased region" description="Acidic residues" evidence="6">
    <location>
        <begin position="384"/>
        <end position="393"/>
    </location>
</feature>
<feature type="compositionally biased region" description="Acidic residues" evidence="6">
    <location>
        <begin position="410"/>
        <end position="419"/>
    </location>
</feature>
<dbReference type="Gene3D" id="3.30.160.60">
    <property type="entry name" value="Classic Zinc Finger"/>
    <property type="match status" value="3"/>
</dbReference>
<feature type="region of interest" description="Disordered" evidence="6">
    <location>
        <begin position="366"/>
        <end position="505"/>
    </location>
</feature>
<evidence type="ECO:0000256" key="6">
    <source>
        <dbReference type="SAM" id="MobiDB-lite"/>
    </source>
</evidence>
<dbReference type="STRING" id="74873.A0A084W4G3"/>
<protein>
    <recommendedName>
        <fullName evidence="7">C2H2-type domain-containing protein</fullName>
    </recommendedName>
</protein>
<dbReference type="EnsemblMetazoa" id="ASIC013027-RA">
    <property type="protein sequence ID" value="ASIC013027-PA"/>
    <property type="gene ID" value="ASIC013027"/>
</dbReference>
<feature type="region of interest" description="Disordered" evidence="6">
    <location>
        <begin position="44"/>
        <end position="102"/>
    </location>
</feature>
<keyword evidence="4" id="KW-0862">Zinc</keyword>
<dbReference type="GO" id="GO:0043565">
    <property type="term" value="F:sequence-specific DNA binding"/>
    <property type="evidence" value="ECO:0007669"/>
    <property type="project" value="TreeGrafter"/>
</dbReference>
<feature type="domain" description="C2H2-type" evidence="7">
    <location>
        <begin position="322"/>
        <end position="349"/>
    </location>
</feature>
<proteinExistence type="predicted"/>
<keyword evidence="1" id="KW-0479">Metal-binding</keyword>
<keyword evidence="2" id="KW-0677">Repeat</keyword>
<feature type="compositionally biased region" description="Low complexity" evidence="6">
    <location>
        <begin position="277"/>
        <end position="289"/>
    </location>
</feature>
<dbReference type="GO" id="GO:0000981">
    <property type="term" value="F:DNA-binding transcription factor activity, RNA polymerase II-specific"/>
    <property type="evidence" value="ECO:0007669"/>
    <property type="project" value="TreeGrafter"/>
</dbReference>
<dbReference type="GO" id="GO:0005634">
    <property type="term" value="C:nucleus"/>
    <property type="evidence" value="ECO:0007669"/>
    <property type="project" value="TreeGrafter"/>
</dbReference>
<reference evidence="8 10" key="1">
    <citation type="journal article" date="2014" name="BMC Genomics">
        <title>Genome sequence of Anopheles sinensis provides insight into genetics basis of mosquito competence for malaria parasites.</title>
        <authorList>
            <person name="Zhou D."/>
            <person name="Zhang D."/>
            <person name="Ding G."/>
            <person name="Shi L."/>
            <person name="Hou Q."/>
            <person name="Ye Y."/>
            <person name="Xu Y."/>
            <person name="Zhou H."/>
            <person name="Xiong C."/>
            <person name="Li S."/>
            <person name="Yu J."/>
            <person name="Hong S."/>
            <person name="Yu X."/>
            <person name="Zou P."/>
            <person name="Chen C."/>
            <person name="Chang X."/>
            <person name="Wang W."/>
            <person name="Lv Y."/>
            <person name="Sun Y."/>
            <person name="Ma L."/>
            <person name="Shen B."/>
            <person name="Zhu C."/>
        </authorList>
    </citation>
    <scope>NUCLEOTIDE SEQUENCE [LARGE SCALE GENOMIC DNA]</scope>
</reference>
<dbReference type="PROSITE" id="PS50157">
    <property type="entry name" value="ZINC_FINGER_C2H2_2"/>
    <property type="match status" value="3"/>
</dbReference>
<feature type="compositionally biased region" description="Polar residues" evidence="6">
    <location>
        <begin position="49"/>
        <end position="71"/>
    </location>
</feature>
<dbReference type="Proteomes" id="UP000030765">
    <property type="component" value="Unassembled WGS sequence"/>
</dbReference>
<evidence type="ECO:0000256" key="4">
    <source>
        <dbReference type="ARBA" id="ARBA00022833"/>
    </source>
</evidence>
<dbReference type="FunFam" id="3.30.160.60:FF:000446">
    <property type="entry name" value="Zinc finger protein"/>
    <property type="match status" value="1"/>
</dbReference>
<evidence type="ECO:0000313" key="10">
    <source>
        <dbReference type="Proteomes" id="UP000030765"/>
    </source>
</evidence>
<dbReference type="VEuPathDB" id="VectorBase:ASIC013027"/>
<dbReference type="OMA" id="QKGFRYR"/>
<evidence type="ECO:0000256" key="1">
    <source>
        <dbReference type="ARBA" id="ARBA00022723"/>
    </source>
</evidence>
<dbReference type="AlphaFoldDB" id="A0A084W4G3"/>
<dbReference type="SMART" id="SM00355">
    <property type="entry name" value="ZnF_C2H2"/>
    <property type="match status" value="4"/>
</dbReference>
<dbReference type="PANTHER" id="PTHR24408">
    <property type="entry name" value="ZINC FINGER PROTEIN"/>
    <property type="match status" value="1"/>
</dbReference>
<feature type="region of interest" description="Disordered" evidence="6">
    <location>
        <begin position="542"/>
        <end position="569"/>
    </location>
</feature>
<evidence type="ECO:0000256" key="2">
    <source>
        <dbReference type="ARBA" id="ARBA00022737"/>
    </source>
</evidence>
<feature type="region of interest" description="Disordered" evidence="6">
    <location>
        <begin position="257"/>
        <end position="321"/>
    </location>
</feature>
<dbReference type="Pfam" id="PF00096">
    <property type="entry name" value="zf-C2H2"/>
    <property type="match status" value="2"/>
</dbReference>
<dbReference type="OrthoDB" id="7764603at2759"/>
<evidence type="ECO:0000256" key="5">
    <source>
        <dbReference type="PROSITE-ProRule" id="PRU00042"/>
    </source>
</evidence>
<dbReference type="PANTHER" id="PTHR24408:SF58">
    <property type="entry name" value="TRANSCRIPTION FACTOR (TFIIIA), PUTATIVE (AFU_ORTHOLOGUE AFUA_1G05150)-RELATED"/>
    <property type="match status" value="1"/>
</dbReference>
<dbReference type="EMBL" id="ATLV01020331">
    <property type="status" value="NOT_ANNOTATED_CDS"/>
    <property type="molecule type" value="Genomic_DNA"/>
</dbReference>
<dbReference type="EMBL" id="KE525298">
    <property type="protein sequence ID" value="KFB45107.1"/>
    <property type="molecule type" value="Genomic_DNA"/>
</dbReference>
<dbReference type="GO" id="GO:0008270">
    <property type="term" value="F:zinc ion binding"/>
    <property type="evidence" value="ECO:0007669"/>
    <property type="project" value="UniProtKB-KW"/>
</dbReference>
<dbReference type="InterPro" id="IPR036236">
    <property type="entry name" value="Znf_C2H2_sf"/>
</dbReference>
<accession>A0A084W4G3</accession>
<feature type="region of interest" description="Disordered" evidence="6">
    <location>
        <begin position="135"/>
        <end position="169"/>
    </location>
</feature>
<evidence type="ECO:0000313" key="9">
    <source>
        <dbReference type="EnsemblMetazoa" id="ASIC013027-PA"/>
    </source>
</evidence>
<keyword evidence="10" id="KW-1185">Reference proteome</keyword>
<dbReference type="PROSITE" id="PS00028">
    <property type="entry name" value="ZINC_FINGER_C2H2_1"/>
    <property type="match status" value="3"/>
</dbReference>
<evidence type="ECO:0000256" key="3">
    <source>
        <dbReference type="ARBA" id="ARBA00022771"/>
    </source>
</evidence>
<feature type="domain" description="C2H2-type" evidence="7">
    <location>
        <begin position="208"/>
        <end position="236"/>
    </location>
</feature>